<feature type="domain" description="DUF6249" evidence="3">
    <location>
        <begin position="11"/>
        <end position="117"/>
    </location>
</feature>
<dbReference type="Pfam" id="PF19762">
    <property type="entry name" value="DUF6249"/>
    <property type="match status" value="1"/>
</dbReference>
<reference evidence="5" key="1">
    <citation type="submission" date="2018-12" db="EMBL/GenBank/DDBJ databases">
        <title>Tengunoibacter tsumagoiensis gen. nov., sp. nov., Dictyobacter kobayashii sp. nov., D. alpinus sp. nov., and D. joshuensis sp. nov. and description of Dictyobacteraceae fam. nov. within the order Ktedonobacterales isolated from Tengu-no-mugimeshi.</title>
        <authorList>
            <person name="Wang C.M."/>
            <person name="Zheng Y."/>
            <person name="Sakai Y."/>
            <person name="Toyoda A."/>
            <person name="Minakuchi Y."/>
            <person name="Abe K."/>
            <person name="Yokota A."/>
            <person name="Yabe S."/>
        </authorList>
    </citation>
    <scope>NUCLEOTIDE SEQUENCE [LARGE SCALE GENOMIC DNA]</scope>
    <source>
        <strain evidence="5">Uno16</strain>
    </source>
</reference>
<organism evidence="4 5">
    <name type="scientific">Dictyobacter alpinus</name>
    <dbReference type="NCBI Taxonomy" id="2014873"/>
    <lineage>
        <taxon>Bacteria</taxon>
        <taxon>Bacillati</taxon>
        <taxon>Chloroflexota</taxon>
        <taxon>Ktedonobacteria</taxon>
        <taxon>Ktedonobacterales</taxon>
        <taxon>Dictyobacteraceae</taxon>
        <taxon>Dictyobacter</taxon>
    </lineage>
</organism>
<proteinExistence type="predicted"/>
<evidence type="ECO:0000256" key="1">
    <source>
        <dbReference type="SAM" id="MobiDB-lite"/>
    </source>
</evidence>
<feature type="transmembrane region" description="Helical" evidence="2">
    <location>
        <begin position="95"/>
        <end position="115"/>
    </location>
</feature>
<keyword evidence="2" id="KW-0812">Transmembrane</keyword>
<evidence type="ECO:0000256" key="2">
    <source>
        <dbReference type="SAM" id="Phobius"/>
    </source>
</evidence>
<dbReference type="Proteomes" id="UP000287171">
    <property type="component" value="Unassembled WGS sequence"/>
</dbReference>
<comment type="caution">
    <text evidence="4">The sequence shown here is derived from an EMBL/GenBank/DDBJ whole genome shotgun (WGS) entry which is preliminary data.</text>
</comment>
<gene>
    <name evidence="4" type="ORF">KDA_13490</name>
</gene>
<keyword evidence="2" id="KW-1133">Transmembrane helix</keyword>
<dbReference type="AlphaFoldDB" id="A0A402B3D9"/>
<feature type="transmembrane region" description="Helical" evidence="2">
    <location>
        <begin position="56"/>
        <end position="75"/>
    </location>
</feature>
<evidence type="ECO:0000259" key="3">
    <source>
        <dbReference type="Pfam" id="PF19762"/>
    </source>
</evidence>
<keyword evidence="2" id="KW-0472">Membrane</keyword>
<feature type="region of interest" description="Disordered" evidence="1">
    <location>
        <begin position="120"/>
        <end position="151"/>
    </location>
</feature>
<name>A0A402B3D9_9CHLR</name>
<feature type="transmembrane region" description="Helical" evidence="2">
    <location>
        <begin position="6"/>
        <end position="29"/>
    </location>
</feature>
<sequence length="151" mass="16971">MSYNVLALLIGWLVAMAIFLGFIILLRYIQYRERMAMLSHGIRPDMSRRQRRSRGILRAGLITMMVGVTLLIGLYPLGFLLPTEFTSTPLHIGPWLLPGLIPFGVGLALTGSYYLEQNAQGEPEAQNDRDTQNNEESNIIPLNERKEGPLS</sequence>
<keyword evidence="5" id="KW-1185">Reference proteome</keyword>
<dbReference type="OrthoDB" id="165340at2"/>
<evidence type="ECO:0000313" key="4">
    <source>
        <dbReference type="EMBL" id="GCE25865.1"/>
    </source>
</evidence>
<evidence type="ECO:0000313" key="5">
    <source>
        <dbReference type="Proteomes" id="UP000287171"/>
    </source>
</evidence>
<dbReference type="EMBL" id="BIFT01000001">
    <property type="protein sequence ID" value="GCE25865.1"/>
    <property type="molecule type" value="Genomic_DNA"/>
</dbReference>
<accession>A0A402B3D9</accession>
<protein>
    <recommendedName>
        <fullName evidence="3">DUF6249 domain-containing protein</fullName>
    </recommendedName>
</protein>
<dbReference type="RefSeq" id="WP_126626399.1">
    <property type="nucleotide sequence ID" value="NZ_BIFT01000001.1"/>
</dbReference>
<dbReference type="InterPro" id="IPR046216">
    <property type="entry name" value="DUF6249"/>
</dbReference>